<dbReference type="STRING" id="1618333.UR93_C0023G0005"/>
<evidence type="ECO:0000313" key="3">
    <source>
        <dbReference type="Proteomes" id="UP000034316"/>
    </source>
</evidence>
<accession>A0A0G0DH01</accession>
<reference evidence="2 3" key="1">
    <citation type="journal article" date="2015" name="Nature">
        <title>rRNA introns, odd ribosomes, and small enigmatic genomes across a large radiation of phyla.</title>
        <authorList>
            <person name="Brown C.T."/>
            <person name="Hug L.A."/>
            <person name="Thomas B.C."/>
            <person name="Sharon I."/>
            <person name="Castelle C.J."/>
            <person name="Singh A."/>
            <person name="Wilkins M.J."/>
            <person name="Williams K.H."/>
            <person name="Banfield J.F."/>
        </authorList>
    </citation>
    <scope>NUCLEOTIDE SEQUENCE [LARGE SCALE GENOMIC DNA]</scope>
</reference>
<name>A0A0G0DH01_9BACT</name>
<gene>
    <name evidence="2" type="ORF">UR93_C0023G0005</name>
</gene>
<evidence type="ECO:0000313" key="2">
    <source>
        <dbReference type="EMBL" id="KKP88051.1"/>
    </source>
</evidence>
<dbReference type="Proteomes" id="UP000034316">
    <property type="component" value="Unassembled WGS sequence"/>
</dbReference>
<organism evidence="2 3">
    <name type="scientific">Berkelbacteria bacterium GW2011_GWA2_35_9</name>
    <dbReference type="NCBI Taxonomy" id="1618333"/>
    <lineage>
        <taxon>Bacteria</taxon>
        <taxon>Candidatus Berkelbacteria</taxon>
    </lineage>
</organism>
<comment type="caution">
    <text evidence="2">The sequence shown here is derived from an EMBL/GenBank/DDBJ whole genome shotgun (WGS) entry which is preliminary data.</text>
</comment>
<dbReference type="EMBL" id="LBRB01000023">
    <property type="protein sequence ID" value="KKP88051.1"/>
    <property type="molecule type" value="Genomic_DNA"/>
</dbReference>
<evidence type="ECO:0000256" key="1">
    <source>
        <dbReference type="SAM" id="MobiDB-lite"/>
    </source>
</evidence>
<dbReference type="AlphaFoldDB" id="A0A0G0DH01"/>
<protein>
    <submittedName>
        <fullName evidence="2">Uncharacterized protein</fullName>
    </submittedName>
</protein>
<sequence length="65" mass="7436">MAKYICPACTLETDQEICPDCGEKNEHVALPEEKTEDQKDEKYSEDELKEADVIDEESEIAEDIE</sequence>
<proteinExistence type="predicted"/>
<feature type="region of interest" description="Disordered" evidence="1">
    <location>
        <begin position="21"/>
        <end position="48"/>
    </location>
</feature>